<accession>A0A2T5JDS9</accession>
<dbReference type="Proteomes" id="UP000244168">
    <property type="component" value="Unassembled WGS sequence"/>
</dbReference>
<gene>
    <name evidence="1" type="ORF">C8P68_102743</name>
</gene>
<comment type="caution">
    <text evidence="1">The sequence shown here is derived from an EMBL/GenBank/DDBJ whole genome shotgun (WGS) entry which is preliminary data.</text>
</comment>
<dbReference type="Pfam" id="PF08837">
    <property type="entry name" value="DUF1810"/>
    <property type="match status" value="1"/>
</dbReference>
<name>A0A2T5JDS9_9SPHI</name>
<reference evidence="1 2" key="1">
    <citation type="submission" date="2018-04" db="EMBL/GenBank/DDBJ databases">
        <title>Genomic Encyclopedia of Archaeal and Bacterial Type Strains, Phase II (KMG-II): from individual species to whole genera.</title>
        <authorList>
            <person name="Goeker M."/>
        </authorList>
    </citation>
    <scope>NUCLEOTIDE SEQUENCE [LARGE SCALE GENOMIC DNA]</scope>
    <source>
        <strain evidence="1 2">DSM 26809</strain>
    </source>
</reference>
<dbReference type="EMBL" id="QAOQ01000002">
    <property type="protein sequence ID" value="PTQ99913.1"/>
    <property type="molecule type" value="Genomic_DNA"/>
</dbReference>
<dbReference type="InterPro" id="IPR036287">
    <property type="entry name" value="Rv1873-like_sf"/>
</dbReference>
<dbReference type="OrthoDB" id="9801870at2"/>
<sequence>MLSPVETRAGASHMLRLLAWAFTRPSTMLRMTHWMWFIFPQIAGLGLSSTSKYYAIKDMDEAVAYLAHPELGARLVEISNALLLLPGNDAHQVFGSPDDMKLQSSMTLFAQLDGAPQVFRQVLDKYFDGEPDKQTLQLVGK</sequence>
<organism evidence="1 2">
    <name type="scientific">Mucilaginibacter yixingensis</name>
    <dbReference type="NCBI Taxonomy" id="1295612"/>
    <lineage>
        <taxon>Bacteria</taxon>
        <taxon>Pseudomonadati</taxon>
        <taxon>Bacteroidota</taxon>
        <taxon>Sphingobacteriia</taxon>
        <taxon>Sphingobacteriales</taxon>
        <taxon>Sphingobacteriaceae</taxon>
        <taxon>Mucilaginibacter</taxon>
    </lineage>
</organism>
<dbReference type="InterPro" id="IPR014937">
    <property type="entry name" value="DUF1810"/>
</dbReference>
<keyword evidence="2" id="KW-1185">Reference proteome</keyword>
<dbReference type="SUPFAM" id="SSF140736">
    <property type="entry name" value="Rv1873-like"/>
    <property type="match status" value="1"/>
</dbReference>
<evidence type="ECO:0000313" key="2">
    <source>
        <dbReference type="Proteomes" id="UP000244168"/>
    </source>
</evidence>
<dbReference type="AlphaFoldDB" id="A0A2T5JDS9"/>
<proteinExistence type="predicted"/>
<protein>
    <submittedName>
        <fullName evidence="1">Uncharacterized protein (DUF1810 family)</fullName>
    </submittedName>
</protein>
<evidence type="ECO:0000313" key="1">
    <source>
        <dbReference type="EMBL" id="PTQ99913.1"/>
    </source>
</evidence>
<dbReference type="Gene3D" id="1.25.40.380">
    <property type="entry name" value="Protein of unknown function DUF1810"/>
    <property type="match status" value="1"/>
</dbReference>